<feature type="transmembrane region" description="Helical" evidence="1">
    <location>
        <begin position="1382"/>
        <end position="1401"/>
    </location>
</feature>
<keyword evidence="2" id="KW-0732">Signal</keyword>
<feature type="transmembrane region" description="Helical" evidence="1">
    <location>
        <begin position="1318"/>
        <end position="1343"/>
    </location>
</feature>
<proteinExistence type="predicted"/>
<keyword evidence="1" id="KW-0812">Transmembrane</keyword>
<reference evidence="3 4" key="1">
    <citation type="journal article" date="2005" name="Nature">
        <title>The genome of the social amoeba Dictyostelium discoideum.</title>
        <authorList>
            <consortium name="The Dictyostelium discoideum Sequencing Consortium"/>
            <person name="Eichinger L."/>
            <person name="Pachebat J.A."/>
            <person name="Glockner G."/>
            <person name="Rajandream M.A."/>
            <person name="Sucgang R."/>
            <person name="Berriman M."/>
            <person name="Song J."/>
            <person name="Olsen R."/>
            <person name="Szafranski K."/>
            <person name="Xu Q."/>
            <person name="Tunggal B."/>
            <person name="Kummerfeld S."/>
            <person name="Madera M."/>
            <person name="Konfortov B.A."/>
            <person name="Rivero F."/>
            <person name="Bankier A.T."/>
            <person name="Lehmann R."/>
            <person name="Hamlin N."/>
            <person name="Davies R."/>
            <person name="Gaudet P."/>
            <person name="Fey P."/>
            <person name="Pilcher K."/>
            <person name="Chen G."/>
            <person name="Saunders D."/>
            <person name="Sodergren E."/>
            <person name="Davis P."/>
            <person name="Kerhornou A."/>
            <person name="Nie X."/>
            <person name="Hall N."/>
            <person name="Anjard C."/>
            <person name="Hemphill L."/>
            <person name="Bason N."/>
            <person name="Farbrother P."/>
            <person name="Desany B."/>
            <person name="Just E."/>
            <person name="Morio T."/>
            <person name="Rost R."/>
            <person name="Churcher C."/>
            <person name="Cooper J."/>
            <person name="Haydock S."/>
            <person name="van Driessche N."/>
            <person name="Cronin A."/>
            <person name="Goodhead I."/>
            <person name="Muzny D."/>
            <person name="Mourier T."/>
            <person name="Pain A."/>
            <person name="Lu M."/>
            <person name="Harper D."/>
            <person name="Lindsay R."/>
            <person name="Hauser H."/>
            <person name="James K."/>
            <person name="Quiles M."/>
            <person name="Madan Babu M."/>
            <person name="Saito T."/>
            <person name="Buchrieser C."/>
            <person name="Wardroper A."/>
            <person name="Felder M."/>
            <person name="Thangavelu M."/>
            <person name="Johnson D."/>
            <person name="Knights A."/>
            <person name="Loulseged H."/>
            <person name="Mungall K."/>
            <person name="Oliver K."/>
            <person name="Price C."/>
            <person name="Quail M.A."/>
            <person name="Urushihara H."/>
            <person name="Hernandez J."/>
            <person name="Rabbinowitsch E."/>
            <person name="Steffen D."/>
            <person name="Sanders M."/>
            <person name="Ma J."/>
            <person name="Kohara Y."/>
            <person name="Sharp S."/>
            <person name="Simmonds M."/>
            <person name="Spiegler S."/>
            <person name="Tivey A."/>
            <person name="Sugano S."/>
            <person name="White B."/>
            <person name="Walker D."/>
            <person name="Woodward J."/>
            <person name="Winckler T."/>
            <person name="Tanaka Y."/>
            <person name="Shaulsky G."/>
            <person name="Schleicher M."/>
            <person name="Weinstock G."/>
            <person name="Rosenthal A."/>
            <person name="Cox E.C."/>
            <person name="Chisholm R.L."/>
            <person name="Gibbs R."/>
            <person name="Loomis W.F."/>
            <person name="Platzer M."/>
            <person name="Kay R.R."/>
            <person name="Williams J."/>
            <person name="Dear P.H."/>
            <person name="Noegel A.A."/>
            <person name="Barrell B."/>
            <person name="Kuspa A."/>
        </authorList>
    </citation>
    <scope>NUCLEOTIDE SEQUENCE [LARGE SCALE GENOMIC DNA]</scope>
    <source>
        <strain evidence="3 4">AX4</strain>
    </source>
</reference>
<dbReference type="InterPro" id="IPR011050">
    <property type="entry name" value="Pectin_lyase_fold/virulence"/>
</dbReference>
<dbReference type="Proteomes" id="UP000002195">
    <property type="component" value="Unassembled WGS sequence"/>
</dbReference>
<feature type="transmembrane region" description="Helical" evidence="1">
    <location>
        <begin position="1601"/>
        <end position="1620"/>
    </location>
</feature>
<organism evidence="3 4">
    <name type="scientific">Dictyostelium discoideum</name>
    <name type="common">Social amoeba</name>
    <dbReference type="NCBI Taxonomy" id="44689"/>
    <lineage>
        <taxon>Eukaryota</taxon>
        <taxon>Amoebozoa</taxon>
        <taxon>Evosea</taxon>
        <taxon>Eumycetozoa</taxon>
        <taxon>Dictyostelia</taxon>
        <taxon>Dictyosteliales</taxon>
        <taxon>Dictyosteliaceae</taxon>
        <taxon>Dictyostelium</taxon>
    </lineage>
</organism>
<protein>
    <recommendedName>
        <fullName evidence="5">Transmembrane protein</fullName>
    </recommendedName>
</protein>
<feature type="chain" id="PRO_5004250157" description="Transmembrane protein" evidence="2">
    <location>
        <begin position="22"/>
        <end position="1652"/>
    </location>
</feature>
<comment type="caution">
    <text evidence="3">The sequence shown here is derived from an EMBL/GenBank/DDBJ whole genome shotgun (WGS) entry which is preliminary data.</text>
</comment>
<dbReference type="HOGENOM" id="CLU_242640_0_0_1"/>
<dbReference type="KEGG" id="ddi:DDB_G0272102"/>
<gene>
    <name evidence="3" type="ORF">DDB_G0272102</name>
</gene>
<evidence type="ECO:0000313" key="3">
    <source>
        <dbReference type="EMBL" id="EAL71412.1"/>
    </source>
</evidence>
<sequence>MNKILYYLLLFIFFFVHYLNSQPQQPQEQQREQQPRLQQSQDINNDIINIYVNSNYTNSNGNGTIVNPFQNLCVLNNLLPRLNNLNNTIIIINIGYGFYDIKKCTFSQLIIKNYNNITFIPYDFNNENNNNNNNNNNKIVLKNTYLIITNSTINFQNEIILNLNGFSFSFSHIEFNDGVEINFQGTLPTINYCNLKFKNSKFNFLYSTSHMECTNSLIEFIGSTLGGGEIIFYSGLEPIKDSGIIFRDNSFSIKNNLKMAVYKLHVENSVWIDSTVSSFSSIHFNETNIFKSQNQNDNQQQQQIEEDNPMFSLSNQDLFKINVILNIVNCKINYIDPHQGETSYSMISIFSSFQPVIQMISISNVEISGFNSKQPLIFQKGESSSLEINNVLIENCTSLQFIDSQSGDIKLSQMKFRNNKFKILIEIRNSNLYFYETGILCSDNNDIGLMVSFDTTTYLLTEDVETAITTTTYGRNNILLENLVFQCSGLFNFIKSDIRIESVRMESSFKNSLISLYNDCSAQISNSQLLSNSFESKSLFYINSSQLFIFNSDFSGSTASFVSAWKDSIIYLESTSWNKLFSKGKPNFIIEESYLHITNSTFDGVQSSSALIESYKSYIDISNTTINAFGSKSILYSESSQYVILSDLVLNGCFSQDQLFYIYQAQTVDIKRCIFNNNRGYGYNLFKFINCTTVNIEFTKFIGNSFSPLIQSYQSSLILQSITLIGNSGSFINSIGDVIVKVYNLTYTDNLITYDYLFVSENTRSIILNSITINNNYFNNFLFIFDNVSNLFFNDFTLSNNLLSEIDKNDTPMILFQNCQITSFINFNIINNSISKSLFKSTNSRLVFARLIFSSNQITGIDNSFIDSLTSNIIITNSIISNNNGNCKSLINLNACSLTIDSTNFQGNYFIQNGDGSIISYKSIINEKIGNNFFQISNSIFYNNFGKFGAVFSFYNFSLLNDTKYPIINNNSIFNNNSFISNTATQQGGVFYTKNFLFNLNSTLFNSNIFLNNIAFCGINFSSEFNKVIFKNKNVINGLNSLIEYNLLDYYGNIFTPLSTTVNISITRVSNMKSIIIPSVIIVGVGNFKYQFIGDFGENYIIETINGDNDDDNDNDDDKSNISFKETIMVLGCLQYQYFNETNDSCNYCSVDFSYSPSLKKCYQCDPDKISCLTSSVVTNDGYYLVNQDVSMVEECPVAMCLSNNTCLSNNSFGNLCFSCKDQFGNVIQSKNGIRCCSSFKPNLIIPILIIVYLIFGLSLSLLKYNLLEKPIGQIIIFLQINSVVFFSYSGVYILPLFRMSIDLFDGVCLFKGLNANYKFFISLFIITSLFFIGSTDITLNLLEFTLKRIFKFSNYPNFLNKILIGKVNQGKIYKWKSIWSLYQIFIIPLLFNSICFLISKTINNIDYLSIDFSINYKSKINQLCITLSIIIILMISLISIISIISFLIFKFKTLKRILKINNSNNNSNDNNNNNQNSNNRKLKSYFISKLNLIFLNFYRLQLQLNYKRNFKYWDNLILLKSLLLVILSISFIFNFSHFMTFVITIQIIYTTIHFLFNPIKKELLPITNFNNLTNLLQLIIFIISDSTLLKSVSLFNQGKILTSLSFLFSLFICFSYYYYYYYYYFKRNNFSTTTTTSTNNFDFKSNQLKKL</sequence>
<dbReference type="eggNOG" id="ENOG502REZF">
    <property type="taxonomic scope" value="Eukaryota"/>
</dbReference>
<dbReference type="PaxDb" id="44689-DDB0216961"/>
<dbReference type="PhylomeDB" id="Q55A59"/>
<keyword evidence="1" id="KW-0472">Membrane</keyword>
<dbReference type="PANTHER" id="PTHR32158">
    <property type="entry name" value="RING-TYPE DOMAIN-CONTAINING PROTEIN"/>
    <property type="match status" value="1"/>
</dbReference>
<evidence type="ECO:0000313" key="4">
    <source>
        <dbReference type="Proteomes" id="UP000002195"/>
    </source>
</evidence>
<feature type="transmembrane region" description="Helical" evidence="1">
    <location>
        <begin position="1569"/>
        <end position="1589"/>
    </location>
</feature>
<feature type="transmembrane region" description="Helical" evidence="1">
    <location>
        <begin position="1275"/>
        <end position="1298"/>
    </location>
</feature>
<keyword evidence="4" id="KW-1185">Reference proteome</keyword>
<dbReference type="PANTHER" id="PTHR32158:SF18">
    <property type="entry name" value="RING-TYPE DOMAIN-CONTAINING PROTEIN-RELATED"/>
    <property type="match status" value="1"/>
</dbReference>
<feature type="transmembrane region" description="Helical" evidence="1">
    <location>
        <begin position="1421"/>
        <end position="1450"/>
    </location>
</feature>
<accession>Q55A59</accession>
<feature type="transmembrane region" description="Helical" evidence="1">
    <location>
        <begin position="1244"/>
        <end position="1263"/>
    </location>
</feature>
<name>Q55A59_DICDI</name>
<dbReference type="VEuPathDB" id="AmoebaDB:DDB_G0272102"/>
<evidence type="ECO:0000256" key="2">
    <source>
        <dbReference type="SAM" id="SignalP"/>
    </source>
</evidence>
<evidence type="ECO:0008006" key="5">
    <source>
        <dbReference type="Google" id="ProtNLM"/>
    </source>
</evidence>
<dbReference type="dictyBase" id="DDB_G0272102"/>
<dbReference type="EMBL" id="AAFI02000007">
    <property type="protein sequence ID" value="EAL71412.1"/>
    <property type="molecule type" value="Genomic_DNA"/>
</dbReference>
<dbReference type="RefSeq" id="XP_645334.1">
    <property type="nucleotide sequence ID" value="XM_640242.1"/>
</dbReference>
<feature type="transmembrane region" description="Helical" evidence="1">
    <location>
        <begin position="1513"/>
        <end position="1533"/>
    </location>
</feature>
<dbReference type="GeneID" id="8618296"/>
<dbReference type="AlphaFoldDB" id="Q55A59"/>
<dbReference type="OMA" id="INTQTKM"/>
<feature type="signal peptide" evidence="2">
    <location>
        <begin position="1"/>
        <end position="21"/>
    </location>
</feature>
<dbReference type="FunCoup" id="Q55A59">
    <property type="interactions" value="6"/>
</dbReference>
<feature type="transmembrane region" description="Helical" evidence="1">
    <location>
        <begin position="1539"/>
        <end position="1557"/>
    </location>
</feature>
<dbReference type="InParanoid" id="Q55A59"/>
<evidence type="ECO:0000256" key="1">
    <source>
        <dbReference type="SAM" id="Phobius"/>
    </source>
</evidence>
<keyword evidence="1" id="KW-1133">Transmembrane helix</keyword>
<dbReference type="SUPFAM" id="SSF51126">
    <property type="entry name" value="Pectin lyase-like"/>
    <property type="match status" value="1"/>
</dbReference>